<keyword evidence="6" id="KW-0813">Transport</keyword>
<sequence length="169" mass="17905">MIVAEISDSLWVNLVVAGIILVLGYIASKYIKSFVYKILEKYDSTVSQLIASFANIVFLMLVIVVALARLGVPISPITGMLTGIVFGVSISLKSSYNIIASGIMLAFSKPFEVGETVDFGGIVGVVSSIGFLYTRLATADGGEIVLANNLILAKVITKLPVNKESISAD</sequence>
<dbReference type="Gene3D" id="2.30.30.60">
    <property type="match status" value="1"/>
</dbReference>
<comment type="function">
    <text evidence="6">Mechanosensitive channel that participates in the regulation of osmotic pressure changes within the cell, opening in response to stretch forces in the membrane lipid bilayer, without the need for other proteins. Contributes to normal resistance to hypoosmotic shock. Forms an ion channel of 1.0 nanosiemens conductance with a slight preference for anions.</text>
</comment>
<feature type="transmembrane region" description="Helical" evidence="6">
    <location>
        <begin position="49"/>
        <end position="68"/>
    </location>
</feature>
<evidence type="ECO:0000256" key="5">
    <source>
        <dbReference type="ARBA" id="ARBA00023136"/>
    </source>
</evidence>
<evidence type="ECO:0000256" key="4">
    <source>
        <dbReference type="ARBA" id="ARBA00022989"/>
    </source>
</evidence>
<dbReference type="Proteomes" id="UP000681131">
    <property type="component" value="Chromosome"/>
</dbReference>
<dbReference type="KEGG" id="fad:CDH04_01915"/>
<evidence type="ECO:0000259" key="7">
    <source>
        <dbReference type="Pfam" id="PF00924"/>
    </source>
</evidence>
<proteinExistence type="inferred from homology"/>
<name>A0A2Z4XXV4_9GAMM</name>
<dbReference type="InterPro" id="IPR011014">
    <property type="entry name" value="MscS_channel_TM-2"/>
</dbReference>
<dbReference type="Pfam" id="PF05552">
    <property type="entry name" value="MS_channel_1st_1"/>
    <property type="match status" value="1"/>
</dbReference>
<evidence type="ECO:0000313" key="11">
    <source>
        <dbReference type="Proteomes" id="UP000681131"/>
    </source>
</evidence>
<dbReference type="InterPro" id="IPR006685">
    <property type="entry name" value="MscS_channel_2nd"/>
</dbReference>
<keyword evidence="3 6" id="KW-0812">Transmembrane</keyword>
<organism evidence="8 10">
    <name type="scientific">Francisella adeliensis</name>
    <dbReference type="NCBI Taxonomy" id="2007306"/>
    <lineage>
        <taxon>Bacteria</taxon>
        <taxon>Pseudomonadati</taxon>
        <taxon>Pseudomonadota</taxon>
        <taxon>Gammaproteobacteria</taxon>
        <taxon>Thiotrichales</taxon>
        <taxon>Francisellaceae</taxon>
        <taxon>Francisella</taxon>
    </lineage>
</organism>
<dbReference type="OrthoDB" id="9809206at2"/>
<dbReference type="InterPro" id="IPR008910">
    <property type="entry name" value="MSC_TM_helix"/>
</dbReference>
<dbReference type="Pfam" id="PF00924">
    <property type="entry name" value="MS_channel_2nd"/>
    <property type="match status" value="1"/>
</dbReference>
<keyword evidence="5 6" id="KW-0472">Membrane</keyword>
<dbReference type="Gene3D" id="1.10.287.1260">
    <property type="match status" value="1"/>
</dbReference>
<dbReference type="EMBL" id="CP021781">
    <property type="protein sequence ID" value="AXA33253.1"/>
    <property type="molecule type" value="Genomic_DNA"/>
</dbReference>
<dbReference type="InterPro" id="IPR023408">
    <property type="entry name" value="MscS_beta-dom_sf"/>
</dbReference>
<dbReference type="SUPFAM" id="SSF82861">
    <property type="entry name" value="Mechanosensitive channel protein MscS (YggB), transmembrane region"/>
    <property type="match status" value="1"/>
</dbReference>
<dbReference type="Proteomes" id="UP000251120">
    <property type="component" value="Chromosome"/>
</dbReference>
<keyword evidence="4 6" id="KW-1133">Transmembrane helix</keyword>
<dbReference type="EMBL" id="CP043424">
    <property type="protein sequence ID" value="QIW11479.1"/>
    <property type="molecule type" value="Genomic_DNA"/>
</dbReference>
<keyword evidence="11" id="KW-1185">Reference proteome</keyword>
<keyword evidence="6" id="KW-0407">Ion channel</keyword>
<evidence type="ECO:0000256" key="1">
    <source>
        <dbReference type="ARBA" id="ARBA00004141"/>
    </source>
</evidence>
<comment type="subcellular location">
    <subcellularLocation>
        <location evidence="6">Cell inner membrane</location>
        <topology evidence="6">Multi-pass membrane protein</topology>
    </subcellularLocation>
    <subcellularLocation>
        <location evidence="1">Membrane</location>
        <topology evidence="1">Multi-pass membrane protein</topology>
    </subcellularLocation>
</comment>
<dbReference type="PANTHER" id="PTHR30221">
    <property type="entry name" value="SMALL-CONDUCTANCE MECHANOSENSITIVE CHANNEL"/>
    <property type="match status" value="1"/>
</dbReference>
<dbReference type="GO" id="GO:0008381">
    <property type="term" value="F:mechanosensitive monoatomic ion channel activity"/>
    <property type="evidence" value="ECO:0007669"/>
    <property type="project" value="InterPro"/>
</dbReference>
<keyword evidence="6" id="KW-0997">Cell inner membrane</keyword>
<dbReference type="GO" id="GO:0005886">
    <property type="term" value="C:plasma membrane"/>
    <property type="evidence" value="ECO:0007669"/>
    <property type="project" value="UniProtKB-SubCell"/>
</dbReference>
<keyword evidence="6" id="KW-1003">Cell membrane</keyword>
<dbReference type="RefSeq" id="WP_112869426.1">
    <property type="nucleotide sequence ID" value="NZ_CP021781.1"/>
</dbReference>
<evidence type="ECO:0000256" key="6">
    <source>
        <dbReference type="RuleBase" id="RU369025"/>
    </source>
</evidence>
<comment type="subunit">
    <text evidence="6">Homoheptamer.</text>
</comment>
<dbReference type="SUPFAM" id="SSF50182">
    <property type="entry name" value="Sm-like ribonucleoproteins"/>
    <property type="match status" value="1"/>
</dbReference>
<reference evidence="9 11" key="2">
    <citation type="submission" date="2019-08" db="EMBL/GenBank/DDBJ databases">
        <title>Complete genome sequences of Francisella adeliensis (FSC1325 and FSC1326).</title>
        <authorList>
            <person name="Ohrman C."/>
            <person name="Uneklint I."/>
            <person name="Vallesi A."/>
            <person name="Karlsson L."/>
            <person name="Sjodin A."/>
        </authorList>
    </citation>
    <scope>NUCLEOTIDE SEQUENCE [LARGE SCALE GENOMIC DNA]</scope>
    <source>
        <strain evidence="9 11">FSC1325</strain>
    </source>
</reference>
<comment type="caution">
    <text evidence="6">Lacks conserved residue(s) required for the propagation of feature annotation.</text>
</comment>
<dbReference type="InterPro" id="IPR045275">
    <property type="entry name" value="MscS_archaea/bacteria_type"/>
</dbReference>
<dbReference type="AlphaFoldDB" id="A0A2Z4XXV4"/>
<gene>
    <name evidence="8" type="ORF">CDH04_01915</name>
    <name evidence="9" type="ORF">FZC43_01920</name>
</gene>
<protein>
    <recommendedName>
        <fullName evidence="6">Small-conductance mechanosensitive channel</fullName>
    </recommendedName>
</protein>
<feature type="transmembrane region" description="Helical" evidence="6">
    <location>
        <begin position="74"/>
        <end position="92"/>
    </location>
</feature>
<comment type="similarity">
    <text evidence="2 6">Belongs to the MscS (TC 1.A.23) family.</text>
</comment>
<evidence type="ECO:0000313" key="9">
    <source>
        <dbReference type="EMBL" id="QIW11479.1"/>
    </source>
</evidence>
<evidence type="ECO:0000313" key="8">
    <source>
        <dbReference type="EMBL" id="AXA33253.1"/>
    </source>
</evidence>
<evidence type="ECO:0000256" key="3">
    <source>
        <dbReference type="ARBA" id="ARBA00022692"/>
    </source>
</evidence>
<keyword evidence="6" id="KW-0406">Ion transport</keyword>
<feature type="transmembrane region" description="Helical" evidence="6">
    <location>
        <begin position="6"/>
        <end position="28"/>
    </location>
</feature>
<dbReference type="InterPro" id="IPR010920">
    <property type="entry name" value="LSM_dom_sf"/>
</dbReference>
<reference evidence="8 10" key="1">
    <citation type="submission" date="2017-06" db="EMBL/GenBank/DDBJ databases">
        <title>Complete genome of Francisella adeliensis.</title>
        <authorList>
            <person name="Vallesi A."/>
            <person name="Sjodin A."/>
        </authorList>
    </citation>
    <scope>NUCLEOTIDE SEQUENCE [LARGE SCALE GENOMIC DNA]</scope>
    <source>
        <strain evidence="8 10">FDC440</strain>
    </source>
</reference>
<evidence type="ECO:0000256" key="2">
    <source>
        <dbReference type="ARBA" id="ARBA00008017"/>
    </source>
</evidence>
<dbReference type="PANTHER" id="PTHR30221:SF1">
    <property type="entry name" value="SMALL-CONDUCTANCE MECHANOSENSITIVE CHANNEL"/>
    <property type="match status" value="1"/>
</dbReference>
<evidence type="ECO:0000313" key="10">
    <source>
        <dbReference type="Proteomes" id="UP000251120"/>
    </source>
</evidence>
<accession>A0A2Z4XXV4</accession>
<feature type="domain" description="Mechanosensitive ion channel MscS" evidence="7">
    <location>
        <begin position="99"/>
        <end position="156"/>
    </location>
</feature>